<dbReference type="Pfam" id="PF25764">
    <property type="entry name" value="KIF21A_4th"/>
    <property type="match status" value="1"/>
</dbReference>
<gene>
    <name evidence="8" type="ORF">PACLA_8A058416</name>
</gene>
<name>A0A7D9JLK4_PARCT</name>
<keyword evidence="9" id="KW-1185">Reference proteome</keyword>
<dbReference type="GO" id="GO:0007018">
    <property type="term" value="P:microtubule-based movement"/>
    <property type="evidence" value="ECO:0007669"/>
    <property type="project" value="InterPro"/>
</dbReference>
<reference evidence="8" key="1">
    <citation type="submission" date="2020-04" db="EMBL/GenBank/DDBJ databases">
        <authorList>
            <person name="Alioto T."/>
            <person name="Alioto T."/>
            <person name="Gomez Garrido J."/>
        </authorList>
    </citation>
    <scope>NUCLEOTIDE SEQUENCE</scope>
    <source>
        <strain evidence="8">A484AB</strain>
    </source>
</reference>
<dbReference type="PANTHER" id="PTHR47969">
    <property type="entry name" value="CHROMOSOME-ASSOCIATED KINESIN KIF4A-RELATED"/>
    <property type="match status" value="1"/>
</dbReference>
<feature type="non-terminal residue" evidence="8">
    <location>
        <position position="1"/>
    </location>
</feature>
<dbReference type="InterPro" id="IPR027640">
    <property type="entry name" value="Kinesin-like_fam"/>
</dbReference>
<sequence>MSKDKLKQKAEQLKEKIQSRGLDISFDHDEDKENVESIDMVKHIQMKVEEMDEEANMCTSVAPETEERKSLEGDHAEHPEIANSSFAVQHAFRKAELCKQLQELTKALAMKEEIASKMVDNERITSMRKQYEVTVKELEHIIEKLEKEKAELNSALNTKKANPSALKKEKERLRELETQLSDYKKKQIEYKRLQKTKEQSDQTVTKLDAEIKGMKQMKVKLMRQMKEEAEKFRQWKLKKDKEINQLKQQSRKRQFEYKKLESVHIKQQAVLRRKTEE</sequence>
<protein>
    <submittedName>
        <fullName evidence="8">Chromosome-associated kinesin KIF4A</fullName>
    </submittedName>
</protein>
<keyword evidence="4" id="KW-0067">ATP-binding</keyword>
<dbReference type="Proteomes" id="UP001152795">
    <property type="component" value="Unassembled WGS sequence"/>
</dbReference>
<dbReference type="PANTHER" id="PTHR47969:SF15">
    <property type="entry name" value="CHROMOSOME-ASSOCIATED KINESIN KIF4A-RELATED"/>
    <property type="match status" value="1"/>
</dbReference>
<evidence type="ECO:0000313" key="9">
    <source>
        <dbReference type="Proteomes" id="UP001152795"/>
    </source>
</evidence>
<accession>A0A7D9JLK4</accession>
<evidence type="ECO:0000256" key="1">
    <source>
        <dbReference type="ARBA" id="ARBA00004496"/>
    </source>
</evidence>
<feature type="region of interest" description="Disordered" evidence="7">
    <location>
        <begin position="52"/>
        <end position="75"/>
    </location>
</feature>
<evidence type="ECO:0000256" key="2">
    <source>
        <dbReference type="ARBA" id="ARBA00022490"/>
    </source>
</evidence>
<dbReference type="GO" id="GO:0007052">
    <property type="term" value="P:mitotic spindle organization"/>
    <property type="evidence" value="ECO:0007669"/>
    <property type="project" value="TreeGrafter"/>
</dbReference>
<comment type="caution">
    <text evidence="8">The sequence shown here is derived from an EMBL/GenBank/DDBJ whole genome shotgun (WGS) entry which is preliminary data.</text>
</comment>
<dbReference type="GO" id="GO:0005737">
    <property type="term" value="C:cytoplasm"/>
    <property type="evidence" value="ECO:0007669"/>
    <property type="project" value="UniProtKB-SubCell"/>
</dbReference>
<evidence type="ECO:0000256" key="7">
    <source>
        <dbReference type="SAM" id="MobiDB-lite"/>
    </source>
</evidence>
<dbReference type="OrthoDB" id="3176171at2759"/>
<keyword evidence="2" id="KW-0963">Cytoplasm</keyword>
<dbReference type="EMBL" id="CACRXK020018305">
    <property type="protein sequence ID" value="CAB4032316.1"/>
    <property type="molecule type" value="Genomic_DNA"/>
</dbReference>
<evidence type="ECO:0000256" key="4">
    <source>
        <dbReference type="ARBA" id="ARBA00022840"/>
    </source>
</evidence>
<proteinExistence type="predicted"/>
<organism evidence="8 9">
    <name type="scientific">Paramuricea clavata</name>
    <name type="common">Red gorgonian</name>
    <name type="synonym">Violescent sea-whip</name>
    <dbReference type="NCBI Taxonomy" id="317549"/>
    <lineage>
        <taxon>Eukaryota</taxon>
        <taxon>Metazoa</taxon>
        <taxon>Cnidaria</taxon>
        <taxon>Anthozoa</taxon>
        <taxon>Octocorallia</taxon>
        <taxon>Malacalcyonacea</taxon>
        <taxon>Plexauridae</taxon>
        <taxon>Paramuricea</taxon>
    </lineage>
</organism>
<evidence type="ECO:0000256" key="6">
    <source>
        <dbReference type="SAM" id="Coils"/>
    </source>
</evidence>
<keyword evidence="5 6" id="KW-0175">Coiled coil</keyword>
<evidence type="ECO:0000256" key="5">
    <source>
        <dbReference type="ARBA" id="ARBA00023054"/>
    </source>
</evidence>
<evidence type="ECO:0000313" key="8">
    <source>
        <dbReference type="EMBL" id="CAB4032316.1"/>
    </source>
</evidence>
<dbReference type="GO" id="GO:0005524">
    <property type="term" value="F:ATP binding"/>
    <property type="evidence" value="ECO:0007669"/>
    <property type="project" value="UniProtKB-KW"/>
</dbReference>
<evidence type="ECO:0000256" key="3">
    <source>
        <dbReference type="ARBA" id="ARBA00022741"/>
    </source>
</evidence>
<dbReference type="GO" id="GO:0003777">
    <property type="term" value="F:microtubule motor activity"/>
    <property type="evidence" value="ECO:0007669"/>
    <property type="project" value="InterPro"/>
</dbReference>
<feature type="compositionally biased region" description="Basic and acidic residues" evidence="7">
    <location>
        <begin position="65"/>
        <end position="75"/>
    </location>
</feature>
<feature type="coiled-coil region" evidence="6">
    <location>
        <begin position="94"/>
        <end position="231"/>
    </location>
</feature>
<comment type="subcellular location">
    <subcellularLocation>
        <location evidence="1">Cytoplasm</location>
    </subcellularLocation>
</comment>
<keyword evidence="3" id="KW-0547">Nucleotide-binding</keyword>
<dbReference type="AlphaFoldDB" id="A0A7D9JLK4"/>
<dbReference type="GO" id="GO:0005875">
    <property type="term" value="C:microtubule associated complex"/>
    <property type="evidence" value="ECO:0007669"/>
    <property type="project" value="TreeGrafter"/>
</dbReference>
<dbReference type="GO" id="GO:0051231">
    <property type="term" value="P:spindle elongation"/>
    <property type="evidence" value="ECO:0007669"/>
    <property type="project" value="TreeGrafter"/>
</dbReference>